<evidence type="ECO:0000313" key="1">
    <source>
        <dbReference type="EMBL" id="MCM2535997.1"/>
    </source>
</evidence>
<gene>
    <name evidence="1" type="ORF">NDK43_31535</name>
</gene>
<keyword evidence="2" id="KW-1185">Reference proteome</keyword>
<accession>A0ABT0WI48</accession>
<evidence type="ECO:0000313" key="2">
    <source>
        <dbReference type="Proteomes" id="UP001523262"/>
    </source>
</evidence>
<proteinExistence type="predicted"/>
<comment type="caution">
    <text evidence="1">The sequence shown here is derived from an EMBL/GenBank/DDBJ whole genome shotgun (WGS) entry which is preliminary data.</text>
</comment>
<reference evidence="1 2" key="1">
    <citation type="submission" date="2022-06" db="EMBL/GenBank/DDBJ databases">
        <authorList>
            <person name="Jeon C.O."/>
        </authorList>
    </citation>
    <scope>NUCLEOTIDE SEQUENCE [LARGE SCALE GENOMIC DNA]</scope>
    <source>
        <strain evidence="1 2">KCTC 13943</strain>
    </source>
</reference>
<sequence length="97" mass="11436">MKTSQFDINTLKHISNRLDYIYSIAKSNYNDNPDLMDTIENLALVANMFTKSKIHELNNQVETTSPQGYILSKLSNPYSRMKEYEKKKEEEFPPWEL</sequence>
<protein>
    <submittedName>
        <fullName evidence="1">Uncharacterized protein</fullName>
    </submittedName>
</protein>
<organism evidence="1 2">
    <name type="scientific">Neobacillus pocheonensis</name>
    <dbReference type="NCBI Taxonomy" id="363869"/>
    <lineage>
        <taxon>Bacteria</taxon>
        <taxon>Bacillati</taxon>
        <taxon>Bacillota</taxon>
        <taxon>Bacilli</taxon>
        <taxon>Bacillales</taxon>
        <taxon>Bacillaceae</taxon>
        <taxon>Neobacillus</taxon>
    </lineage>
</organism>
<name>A0ABT0WI48_9BACI</name>
<dbReference type="EMBL" id="JAMQCR010000003">
    <property type="protein sequence ID" value="MCM2535997.1"/>
    <property type="molecule type" value="Genomic_DNA"/>
</dbReference>
<dbReference type="Proteomes" id="UP001523262">
    <property type="component" value="Unassembled WGS sequence"/>
</dbReference>